<evidence type="ECO:0000259" key="5">
    <source>
        <dbReference type="PROSITE" id="PS50977"/>
    </source>
</evidence>
<keyword evidence="1" id="KW-0805">Transcription regulation</keyword>
<dbReference type="SUPFAM" id="SSF46689">
    <property type="entry name" value="Homeodomain-like"/>
    <property type="match status" value="1"/>
</dbReference>
<dbReference type="EMBL" id="CP001643">
    <property type="protein sequence ID" value="ACU85803.1"/>
    <property type="molecule type" value="Genomic_DNA"/>
</dbReference>
<dbReference type="SUPFAM" id="SSF48498">
    <property type="entry name" value="Tetracyclin repressor-like, C-terminal domain"/>
    <property type="match status" value="1"/>
</dbReference>
<protein>
    <submittedName>
        <fullName evidence="6">Transcriptional regulator, tetR family</fullName>
    </submittedName>
</protein>
<sequence length="207" mass="22517">MSYWDHRKPVRRARAVDVEAIAGESVGLLDAGGLRALTVRAVAARLGVAPASLYSRVESVDDLFDLALDHALSEDEEMQRGMREMGIHDLMLAFHRHLLRHPWACQVIGFRAPRGPGYLRFSERMCSVLAEANVPDPLSASYALSNFVIGSATTAPVSDDERFRPVDPSVAPLYAQLHAEHVVGAHEIVAAGLSALLRSDVTARPDA</sequence>
<dbReference type="InterPro" id="IPR009057">
    <property type="entry name" value="Homeodomain-like_sf"/>
</dbReference>
<dbReference type="OrthoDB" id="329481at2"/>
<dbReference type="Proteomes" id="UP000001919">
    <property type="component" value="Chromosome"/>
</dbReference>
<feature type="DNA-binding region" description="H-T-H motif" evidence="4">
    <location>
        <begin position="38"/>
        <end position="57"/>
    </location>
</feature>
<dbReference type="Pfam" id="PF00440">
    <property type="entry name" value="TetR_N"/>
    <property type="match status" value="1"/>
</dbReference>
<dbReference type="HOGENOM" id="CLU_069543_5_2_11"/>
<dbReference type="InterPro" id="IPR036271">
    <property type="entry name" value="Tet_transcr_reg_TetR-rel_C_sf"/>
</dbReference>
<keyword evidence="2 4" id="KW-0238">DNA-binding</keyword>
<dbReference type="InterPro" id="IPR001647">
    <property type="entry name" value="HTH_TetR"/>
</dbReference>
<dbReference type="GO" id="GO:0003677">
    <property type="term" value="F:DNA binding"/>
    <property type="evidence" value="ECO:0007669"/>
    <property type="project" value="UniProtKB-UniRule"/>
</dbReference>
<dbReference type="PATRIC" id="fig|446465.5.peg.1978"/>
<evidence type="ECO:0000256" key="2">
    <source>
        <dbReference type="ARBA" id="ARBA00023125"/>
    </source>
</evidence>
<evidence type="ECO:0000256" key="3">
    <source>
        <dbReference type="ARBA" id="ARBA00023163"/>
    </source>
</evidence>
<dbReference type="Pfam" id="PF02909">
    <property type="entry name" value="TetR_C_1"/>
    <property type="match status" value="1"/>
</dbReference>
<organism evidence="6 7">
    <name type="scientific">Brachybacterium faecium (strain ATCC 43885 / DSM 4810 / JCM 11609 / LMG 19847 / NBRC 14762 / NCIMB 9860 / 6-10)</name>
    <dbReference type="NCBI Taxonomy" id="446465"/>
    <lineage>
        <taxon>Bacteria</taxon>
        <taxon>Bacillati</taxon>
        <taxon>Actinomycetota</taxon>
        <taxon>Actinomycetes</taxon>
        <taxon>Micrococcales</taxon>
        <taxon>Dermabacteraceae</taxon>
        <taxon>Brachybacterium</taxon>
    </lineage>
</organism>
<dbReference type="PROSITE" id="PS50977">
    <property type="entry name" value="HTH_TETR_2"/>
    <property type="match status" value="1"/>
</dbReference>
<evidence type="ECO:0000313" key="6">
    <source>
        <dbReference type="EMBL" id="ACU85803.1"/>
    </source>
</evidence>
<evidence type="ECO:0000256" key="1">
    <source>
        <dbReference type="ARBA" id="ARBA00023015"/>
    </source>
</evidence>
<keyword evidence="7" id="KW-1185">Reference proteome</keyword>
<reference evidence="6 7" key="1">
    <citation type="journal article" date="2009" name="Stand. Genomic Sci.">
        <title>Complete genome sequence of Brachybacterium faecium type strain (Schefferle 6-10).</title>
        <authorList>
            <person name="Lapidus A."/>
            <person name="Pukall R."/>
            <person name="Labuttii K."/>
            <person name="Copeland A."/>
            <person name="Del Rio T.G."/>
            <person name="Nolan M."/>
            <person name="Chen F."/>
            <person name="Lucas S."/>
            <person name="Tice H."/>
            <person name="Cheng J.F."/>
            <person name="Bruce D."/>
            <person name="Goodwin L."/>
            <person name="Pitluck S."/>
            <person name="Rohde M."/>
            <person name="Goker M."/>
            <person name="Pati A."/>
            <person name="Ivanova N."/>
            <person name="Mavrommatis K."/>
            <person name="Chen A."/>
            <person name="Palaniappan K."/>
            <person name="D'haeseleer P."/>
            <person name="Chain P."/>
            <person name="Bristow J."/>
            <person name="Eisen J.A."/>
            <person name="Markowitz V."/>
            <person name="Hugenholtz P."/>
            <person name="Kyrpides N.C."/>
            <person name="Klenk H.P."/>
        </authorList>
    </citation>
    <scope>NUCLEOTIDE SEQUENCE [LARGE SCALE GENOMIC DNA]</scope>
    <source>
        <strain evidence="7">ATCC 43885 / DSM 4810 / JCM 11609 / LMG 19847 / NBRC 14762 / NCIMB 9860 / 6-10</strain>
    </source>
</reference>
<dbReference type="KEGG" id="bfa:Bfae_19920"/>
<dbReference type="Gene3D" id="1.10.357.10">
    <property type="entry name" value="Tetracycline Repressor, domain 2"/>
    <property type="match status" value="1"/>
</dbReference>
<name>C7MDZ6_BRAFD</name>
<evidence type="ECO:0000313" key="7">
    <source>
        <dbReference type="Proteomes" id="UP000001919"/>
    </source>
</evidence>
<evidence type="ECO:0000256" key="4">
    <source>
        <dbReference type="PROSITE-ProRule" id="PRU00335"/>
    </source>
</evidence>
<keyword evidence="3" id="KW-0804">Transcription</keyword>
<feature type="domain" description="HTH tetR-type" evidence="5">
    <location>
        <begin position="15"/>
        <end position="75"/>
    </location>
</feature>
<gene>
    <name evidence="6" type="ordered locus">Bfae_19920</name>
</gene>
<dbReference type="STRING" id="446465.Bfae_19920"/>
<dbReference type="GO" id="GO:0045892">
    <property type="term" value="P:negative regulation of DNA-templated transcription"/>
    <property type="evidence" value="ECO:0007669"/>
    <property type="project" value="InterPro"/>
</dbReference>
<proteinExistence type="predicted"/>
<accession>C7MDZ6</accession>
<dbReference type="AlphaFoldDB" id="C7MDZ6"/>
<dbReference type="eggNOG" id="COG1309">
    <property type="taxonomic scope" value="Bacteria"/>
</dbReference>
<dbReference type="InterPro" id="IPR004111">
    <property type="entry name" value="Repressor_TetR_C"/>
</dbReference>